<feature type="compositionally biased region" description="Polar residues" evidence="1">
    <location>
        <begin position="48"/>
        <end position="66"/>
    </location>
</feature>
<reference evidence="2 3" key="1">
    <citation type="submission" date="2019-04" db="EMBL/GenBank/DDBJ databases">
        <title>Draft genome of the big-headed turtle Platysternon megacephalum.</title>
        <authorList>
            <person name="Gong S."/>
        </authorList>
    </citation>
    <scope>NUCLEOTIDE SEQUENCE [LARGE SCALE GENOMIC DNA]</scope>
    <source>
        <strain evidence="2">DO16091913</strain>
        <tissue evidence="2">Muscle</tissue>
    </source>
</reference>
<evidence type="ECO:0000313" key="3">
    <source>
        <dbReference type="Proteomes" id="UP000297703"/>
    </source>
</evidence>
<comment type="caution">
    <text evidence="2">The sequence shown here is derived from an EMBL/GenBank/DDBJ whole genome shotgun (WGS) entry which is preliminary data.</text>
</comment>
<dbReference type="AlphaFoldDB" id="A0A4D9E9D7"/>
<organism evidence="2 3">
    <name type="scientific">Platysternon megacephalum</name>
    <name type="common">big-headed turtle</name>
    <dbReference type="NCBI Taxonomy" id="55544"/>
    <lineage>
        <taxon>Eukaryota</taxon>
        <taxon>Metazoa</taxon>
        <taxon>Chordata</taxon>
        <taxon>Craniata</taxon>
        <taxon>Vertebrata</taxon>
        <taxon>Euteleostomi</taxon>
        <taxon>Archelosauria</taxon>
        <taxon>Testudinata</taxon>
        <taxon>Testudines</taxon>
        <taxon>Cryptodira</taxon>
        <taxon>Durocryptodira</taxon>
        <taxon>Testudinoidea</taxon>
        <taxon>Platysternidae</taxon>
        <taxon>Platysternon</taxon>
    </lineage>
</organism>
<sequence length="120" mass="12767">MGQSERRIQQNRGREPGRETRETSWTPPPGMCCAAKIEGEALELLPNRPSSSELKLTQRRGASTTLPSPPSAWDVPGALSVRLTLCLGVNSTLRSPPPPLQGLPALGVMEKGFAVCCGAC</sequence>
<reference evidence="2 3" key="2">
    <citation type="submission" date="2019-04" db="EMBL/GenBank/DDBJ databases">
        <title>The genome sequence of big-headed turtle.</title>
        <authorList>
            <person name="Gong S."/>
        </authorList>
    </citation>
    <scope>NUCLEOTIDE SEQUENCE [LARGE SCALE GENOMIC DNA]</scope>
    <source>
        <strain evidence="2">DO16091913</strain>
        <tissue evidence="2">Muscle</tissue>
    </source>
</reference>
<accession>A0A4D9E9D7</accession>
<gene>
    <name evidence="2" type="ORF">DR999_PMT10492</name>
</gene>
<feature type="region of interest" description="Disordered" evidence="1">
    <location>
        <begin position="1"/>
        <end position="30"/>
    </location>
</feature>
<name>A0A4D9E9D7_9SAUR</name>
<dbReference type="Proteomes" id="UP000297703">
    <property type="component" value="Unassembled WGS sequence"/>
</dbReference>
<keyword evidence="3" id="KW-1185">Reference proteome</keyword>
<proteinExistence type="predicted"/>
<protein>
    <submittedName>
        <fullName evidence="2">Kynurenine formamidase</fullName>
    </submittedName>
</protein>
<evidence type="ECO:0000256" key="1">
    <source>
        <dbReference type="SAM" id="MobiDB-lite"/>
    </source>
</evidence>
<evidence type="ECO:0000313" key="2">
    <source>
        <dbReference type="EMBL" id="TFK06607.1"/>
    </source>
</evidence>
<feature type="compositionally biased region" description="Basic and acidic residues" evidence="1">
    <location>
        <begin position="1"/>
        <end position="22"/>
    </location>
</feature>
<feature type="region of interest" description="Disordered" evidence="1">
    <location>
        <begin position="46"/>
        <end position="73"/>
    </location>
</feature>
<dbReference type="EMBL" id="QXTE01000095">
    <property type="protein sequence ID" value="TFK06607.1"/>
    <property type="molecule type" value="Genomic_DNA"/>
</dbReference>